<evidence type="ECO:0000256" key="3">
    <source>
        <dbReference type="ARBA" id="ARBA00022989"/>
    </source>
</evidence>
<accession>A0AAE0NIN1</accession>
<evidence type="ECO:0000256" key="7">
    <source>
        <dbReference type="SAM" id="Phobius"/>
    </source>
</evidence>
<feature type="transmembrane region" description="Helical" evidence="7">
    <location>
        <begin position="79"/>
        <end position="97"/>
    </location>
</feature>
<evidence type="ECO:0000256" key="6">
    <source>
        <dbReference type="SAM" id="MobiDB-lite"/>
    </source>
</evidence>
<dbReference type="AlphaFoldDB" id="A0AAE0NIN1"/>
<evidence type="ECO:0000313" key="9">
    <source>
        <dbReference type="EMBL" id="KAK3382232.1"/>
    </source>
</evidence>
<proteinExistence type="inferred from homology"/>
<keyword evidence="10" id="KW-1185">Reference proteome</keyword>
<reference evidence="9" key="2">
    <citation type="submission" date="2023-06" db="EMBL/GenBank/DDBJ databases">
        <authorList>
            <consortium name="Lawrence Berkeley National Laboratory"/>
            <person name="Haridas S."/>
            <person name="Hensen N."/>
            <person name="Bonometti L."/>
            <person name="Westerberg I."/>
            <person name="Brannstrom I.O."/>
            <person name="Guillou S."/>
            <person name="Cros-Aarteil S."/>
            <person name="Calhoun S."/>
            <person name="Kuo A."/>
            <person name="Mondo S."/>
            <person name="Pangilinan J."/>
            <person name="Riley R."/>
            <person name="Labutti K."/>
            <person name="Andreopoulos B."/>
            <person name="Lipzen A."/>
            <person name="Chen C."/>
            <person name="Yanf M."/>
            <person name="Daum C."/>
            <person name="Ng V."/>
            <person name="Clum A."/>
            <person name="Steindorff A."/>
            <person name="Ohm R."/>
            <person name="Martin F."/>
            <person name="Silar P."/>
            <person name="Natvig D."/>
            <person name="Lalanne C."/>
            <person name="Gautier V."/>
            <person name="Ament-Velasquez S.L."/>
            <person name="Kruys A."/>
            <person name="Hutchinson M.I."/>
            <person name="Powell A.J."/>
            <person name="Barry K."/>
            <person name="Miller A.N."/>
            <person name="Grigoriev I.V."/>
            <person name="Debuchy R."/>
            <person name="Gladieux P."/>
            <person name="Thoren M.H."/>
            <person name="Johannesson H."/>
        </authorList>
    </citation>
    <scope>NUCLEOTIDE SEQUENCE</scope>
    <source>
        <strain evidence="9">CBS 958.72</strain>
    </source>
</reference>
<evidence type="ECO:0000256" key="4">
    <source>
        <dbReference type="ARBA" id="ARBA00023136"/>
    </source>
</evidence>
<dbReference type="PANTHER" id="PTHR33048">
    <property type="entry name" value="PTH11-LIKE INTEGRAL MEMBRANE PROTEIN (AFU_ORTHOLOGUE AFUA_5G11245)"/>
    <property type="match status" value="1"/>
</dbReference>
<comment type="caution">
    <text evidence="9">The sequence shown here is derived from an EMBL/GenBank/DDBJ whole genome shotgun (WGS) entry which is preliminary data.</text>
</comment>
<dbReference type="GO" id="GO:0016020">
    <property type="term" value="C:membrane"/>
    <property type="evidence" value="ECO:0007669"/>
    <property type="project" value="UniProtKB-SubCell"/>
</dbReference>
<dbReference type="InterPro" id="IPR049326">
    <property type="entry name" value="Rhodopsin_dom_fungi"/>
</dbReference>
<feature type="transmembrane region" description="Helical" evidence="7">
    <location>
        <begin position="109"/>
        <end position="130"/>
    </location>
</feature>
<dbReference type="InterPro" id="IPR052337">
    <property type="entry name" value="SAT4-like"/>
</dbReference>
<comment type="similarity">
    <text evidence="5">Belongs to the SAT4 family.</text>
</comment>
<evidence type="ECO:0000256" key="5">
    <source>
        <dbReference type="ARBA" id="ARBA00038359"/>
    </source>
</evidence>
<dbReference type="Pfam" id="PF20684">
    <property type="entry name" value="Fung_rhodopsin"/>
    <property type="match status" value="1"/>
</dbReference>
<evidence type="ECO:0000256" key="2">
    <source>
        <dbReference type="ARBA" id="ARBA00022692"/>
    </source>
</evidence>
<dbReference type="Proteomes" id="UP001287356">
    <property type="component" value="Unassembled WGS sequence"/>
</dbReference>
<keyword evidence="3 7" id="KW-1133">Transmembrane helix</keyword>
<protein>
    <recommendedName>
        <fullName evidence="8">Rhodopsin domain-containing protein</fullName>
    </recommendedName>
</protein>
<evidence type="ECO:0000256" key="1">
    <source>
        <dbReference type="ARBA" id="ARBA00004141"/>
    </source>
</evidence>
<keyword evidence="2 7" id="KW-0812">Transmembrane</keyword>
<comment type="subcellular location">
    <subcellularLocation>
        <location evidence="1">Membrane</location>
        <topology evidence="1">Multi-pass membrane protein</topology>
    </subcellularLocation>
</comment>
<feature type="transmembrane region" description="Helical" evidence="7">
    <location>
        <begin position="252"/>
        <end position="271"/>
    </location>
</feature>
<keyword evidence="4 7" id="KW-0472">Membrane</keyword>
<feature type="region of interest" description="Disordered" evidence="6">
    <location>
        <begin position="285"/>
        <end position="335"/>
    </location>
</feature>
<organism evidence="9 10">
    <name type="scientific">Lasiosphaeria ovina</name>
    <dbReference type="NCBI Taxonomy" id="92902"/>
    <lineage>
        <taxon>Eukaryota</taxon>
        <taxon>Fungi</taxon>
        <taxon>Dikarya</taxon>
        <taxon>Ascomycota</taxon>
        <taxon>Pezizomycotina</taxon>
        <taxon>Sordariomycetes</taxon>
        <taxon>Sordariomycetidae</taxon>
        <taxon>Sordariales</taxon>
        <taxon>Lasiosphaeriaceae</taxon>
        <taxon>Lasiosphaeria</taxon>
    </lineage>
</organism>
<feature type="transmembrane region" description="Helical" evidence="7">
    <location>
        <begin position="6"/>
        <end position="31"/>
    </location>
</feature>
<name>A0AAE0NIN1_9PEZI</name>
<feature type="compositionally biased region" description="Polar residues" evidence="6">
    <location>
        <begin position="305"/>
        <end position="315"/>
    </location>
</feature>
<dbReference type="EMBL" id="JAULSN010000001">
    <property type="protein sequence ID" value="KAK3382232.1"/>
    <property type="molecule type" value="Genomic_DNA"/>
</dbReference>
<feature type="transmembrane region" description="Helical" evidence="7">
    <location>
        <begin position="43"/>
        <end position="67"/>
    </location>
</feature>
<feature type="transmembrane region" description="Helical" evidence="7">
    <location>
        <begin position="182"/>
        <end position="200"/>
    </location>
</feature>
<reference evidence="9" key="1">
    <citation type="journal article" date="2023" name="Mol. Phylogenet. Evol.">
        <title>Genome-scale phylogeny and comparative genomics of the fungal order Sordariales.</title>
        <authorList>
            <person name="Hensen N."/>
            <person name="Bonometti L."/>
            <person name="Westerberg I."/>
            <person name="Brannstrom I.O."/>
            <person name="Guillou S."/>
            <person name="Cros-Aarteil S."/>
            <person name="Calhoun S."/>
            <person name="Haridas S."/>
            <person name="Kuo A."/>
            <person name="Mondo S."/>
            <person name="Pangilinan J."/>
            <person name="Riley R."/>
            <person name="LaButti K."/>
            <person name="Andreopoulos B."/>
            <person name="Lipzen A."/>
            <person name="Chen C."/>
            <person name="Yan M."/>
            <person name="Daum C."/>
            <person name="Ng V."/>
            <person name="Clum A."/>
            <person name="Steindorff A."/>
            <person name="Ohm R.A."/>
            <person name="Martin F."/>
            <person name="Silar P."/>
            <person name="Natvig D.O."/>
            <person name="Lalanne C."/>
            <person name="Gautier V."/>
            <person name="Ament-Velasquez S.L."/>
            <person name="Kruys A."/>
            <person name="Hutchinson M.I."/>
            <person name="Powell A.J."/>
            <person name="Barry K."/>
            <person name="Miller A.N."/>
            <person name="Grigoriev I.V."/>
            <person name="Debuchy R."/>
            <person name="Gladieux P."/>
            <person name="Hiltunen Thoren M."/>
            <person name="Johannesson H."/>
        </authorList>
    </citation>
    <scope>NUCLEOTIDE SEQUENCE</scope>
    <source>
        <strain evidence="9">CBS 958.72</strain>
    </source>
</reference>
<feature type="domain" description="Rhodopsin" evidence="8">
    <location>
        <begin position="27"/>
        <end position="265"/>
    </location>
</feature>
<evidence type="ECO:0000313" key="10">
    <source>
        <dbReference type="Proteomes" id="UP001287356"/>
    </source>
</evidence>
<evidence type="ECO:0000259" key="8">
    <source>
        <dbReference type="Pfam" id="PF20684"/>
    </source>
</evidence>
<dbReference type="PANTHER" id="PTHR33048:SF55">
    <property type="entry name" value="INTEGRAL MEMBRANE PROTEIN"/>
    <property type="match status" value="1"/>
</dbReference>
<feature type="transmembrane region" description="Helical" evidence="7">
    <location>
        <begin position="150"/>
        <end position="175"/>
    </location>
</feature>
<gene>
    <name evidence="9" type="ORF">B0T24DRAFT_686122</name>
</gene>
<sequence length="335" mass="36844">MANPVANSVILAATISPVPAIILVCLRFFTARRILHVIHKDDWLILVAMVLSIGFSISECIQTRYGLGEHLPNVPESTITAYLATLFTKASILYFYLRFSTSRLFASAIYFVLFVVVGYCLLGATTALYACQPVAKFWIMSLEGNCIGASPIYTTLIALNVFTDGVLLLLPFWILLPLKIALYQRLAIAGCLGAGGLWAVPDLRACRKANVPCSVLAVSIYRLDIVLEGFNDPDFTYRHGINFMWSLIETNVAIVCACLPCLRAFVGYFWPSVFRIRNEPRALSSISEPQPRRQPVGIASEEKSSNVSISPTGPSWNRPGFERGQARSPGGEQAV</sequence>